<organism evidence="1 2">
    <name type="scientific">Sphingomonas arvum</name>
    <dbReference type="NCBI Taxonomy" id="2992113"/>
    <lineage>
        <taxon>Bacteria</taxon>
        <taxon>Pseudomonadati</taxon>
        <taxon>Pseudomonadota</taxon>
        <taxon>Alphaproteobacteria</taxon>
        <taxon>Sphingomonadales</taxon>
        <taxon>Sphingomonadaceae</taxon>
        <taxon>Sphingomonas</taxon>
    </lineage>
</organism>
<sequence>MTSRQLLLIGAAFTLGVAELYHGVLGGAATLESDIEHQARRVLDINEMTQVQAHLADRPLSRTLILSGPADDFQRSELVRVLGELPGVAAVKWDPASLPVESSVRPYPQAVNQ</sequence>
<dbReference type="EMBL" id="JAPDOB010000002">
    <property type="protein sequence ID" value="MCW3797955.1"/>
    <property type="molecule type" value="Genomic_DNA"/>
</dbReference>
<comment type="caution">
    <text evidence="1">The sequence shown here is derived from an EMBL/GenBank/DDBJ whole genome shotgun (WGS) entry which is preliminary data.</text>
</comment>
<evidence type="ECO:0000313" key="1">
    <source>
        <dbReference type="EMBL" id="MCW3797955.1"/>
    </source>
</evidence>
<accession>A0ABT3JFV3</accession>
<reference evidence="1 2" key="1">
    <citation type="submission" date="2022-10" db="EMBL/GenBank/DDBJ databases">
        <title>Sphingomonas sp.</title>
        <authorList>
            <person name="Jin C."/>
        </authorList>
    </citation>
    <scope>NUCLEOTIDE SEQUENCE [LARGE SCALE GENOMIC DNA]</scope>
    <source>
        <strain evidence="1 2">BN140010</strain>
    </source>
</reference>
<evidence type="ECO:0000313" key="2">
    <source>
        <dbReference type="Proteomes" id="UP001526246"/>
    </source>
</evidence>
<gene>
    <name evidence="1" type="ORF">OMW55_09080</name>
</gene>
<name>A0ABT3JFV3_9SPHN</name>
<dbReference type="RefSeq" id="WP_264882556.1">
    <property type="nucleotide sequence ID" value="NZ_JAPDOB010000002.1"/>
</dbReference>
<keyword evidence="2" id="KW-1185">Reference proteome</keyword>
<proteinExistence type="predicted"/>
<protein>
    <submittedName>
        <fullName evidence="1">Uncharacterized protein</fullName>
    </submittedName>
</protein>
<dbReference type="Proteomes" id="UP001526246">
    <property type="component" value="Unassembled WGS sequence"/>
</dbReference>